<evidence type="ECO:0000313" key="3">
    <source>
        <dbReference type="Proteomes" id="UP000189545"/>
    </source>
</evidence>
<dbReference type="KEGG" id="spsw:Sps_00488"/>
<dbReference type="GO" id="GO:0015385">
    <property type="term" value="F:sodium:proton antiporter activity"/>
    <property type="evidence" value="ECO:0007669"/>
    <property type="project" value="TreeGrafter"/>
</dbReference>
<keyword evidence="3" id="KW-1185">Reference proteome</keyword>
<name>A0A1S6HJJ4_9GAMM</name>
<dbReference type="NCBIfam" id="TIGR01300">
    <property type="entry name" value="CPA3_mnhG_phaG"/>
    <property type="match status" value="1"/>
</dbReference>
<dbReference type="Pfam" id="PF03334">
    <property type="entry name" value="PhaG_MnhG_YufB"/>
    <property type="match status" value="1"/>
</dbReference>
<dbReference type="RefSeq" id="WP_237157975.1">
    <property type="nucleotide sequence ID" value="NZ_CP014782.1"/>
</dbReference>
<proteinExistence type="predicted"/>
<keyword evidence="1" id="KW-1133">Transmembrane helix</keyword>
<feature type="transmembrane region" description="Helical" evidence="1">
    <location>
        <begin position="67"/>
        <end position="86"/>
    </location>
</feature>
<keyword evidence="1" id="KW-0812">Transmembrane</keyword>
<evidence type="ECO:0000313" key="2">
    <source>
        <dbReference type="EMBL" id="AQS35692.1"/>
    </source>
</evidence>
<feature type="transmembrane region" description="Helical" evidence="1">
    <location>
        <begin position="41"/>
        <end position="61"/>
    </location>
</feature>
<dbReference type="STRING" id="225848.Sps_00488"/>
<protein>
    <submittedName>
        <fullName evidence="2">Multisubunit sodium/proton antiporter, MrpG subunit</fullName>
    </submittedName>
</protein>
<evidence type="ECO:0000256" key="1">
    <source>
        <dbReference type="SAM" id="Phobius"/>
    </source>
</evidence>
<dbReference type="PANTHER" id="PTHR34703">
    <property type="entry name" value="ANTIPORTER SUBUNIT MNHG2-RELATED"/>
    <property type="match status" value="1"/>
</dbReference>
<feature type="transmembrane region" description="Helical" evidence="1">
    <location>
        <begin position="6"/>
        <end position="29"/>
    </location>
</feature>
<dbReference type="AlphaFoldDB" id="A0A1S6HJJ4"/>
<accession>A0A1S6HJJ4</accession>
<sequence>MTFDAMTIFSFISAIFLFIGSFLCISGGVGILRFPDFYTRIHAVGVTDTLAAAMILLGLILQSPNSLVLIKLLIILVVTLFINPTASHALAKTAIHNGLMPMVIKHDHDKMIIAKKEGKSSNRS</sequence>
<dbReference type="InterPro" id="IPR005133">
    <property type="entry name" value="PhaG_MnhG_YufB"/>
</dbReference>
<reference evidence="2 3" key="1">
    <citation type="submission" date="2016-03" db="EMBL/GenBank/DDBJ databases">
        <title>Complete genome sequence of Shewanella psychrophila WP2, a deep sea bacterium isolated from west Pacific sediment.</title>
        <authorList>
            <person name="Xu G."/>
            <person name="Jian H."/>
        </authorList>
    </citation>
    <scope>NUCLEOTIDE SEQUENCE [LARGE SCALE GENOMIC DNA]</scope>
    <source>
        <strain evidence="2 3">WP2</strain>
    </source>
</reference>
<keyword evidence="1" id="KW-0472">Membrane</keyword>
<dbReference type="PANTHER" id="PTHR34703:SF1">
    <property type="entry name" value="ANTIPORTER SUBUNIT MNHG2-RELATED"/>
    <property type="match status" value="1"/>
</dbReference>
<organism evidence="2 3">
    <name type="scientific">Shewanella psychrophila</name>
    <dbReference type="NCBI Taxonomy" id="225848"/>
    <lineage>
        <taxon>Bacteria</taxon>
        <taxon>Pseudomonadati</taxon>
        <taxon>Pseudomonadota</taxon>
        <taxon>Gammaproteobacteria</taxon>
        <taxon>Alteromonadales</taxon>
        <taxon>Shewanellaceae</taxon>
        <taxon>Shewanella</taxon>
    </lineage>
</organism>
<dbReference type="Proteomes" id="UP000189545">
    <property type="component" value="Chromosome"/>
</dbReference>
<gene>
    <name evidence="2" type="ORF">Sps_00488</name>
</gene>
<dbReference type="EMBL" id="CP014782">
    <property type="protein sequence ID" value="AQS35692.1"/>
    <property type="molecule type" value="Genomic_DNA"/>
</dbReference>